<reference evidence="2 3" key="1">
    <citation type="submission" date="2019-04" db="EMBL/GenBank/DDBJ databases">
        <title>Comparative genomics of Aeromonas veronii strains pathogenic to fish.</title>
        <authorList>
            <person name="Cascarano M.C."/>
            <person name="Smyrli M."/>
            <person name="Katharios P."/>
        </authorList>
    </citation>
    <scope>NUCLEOTIDE SEQUENCE [LARGE SCALE GENOMIC DNA]</scope>
    <source>
        <strain evidence="2 3">XU1</strain>
    </source>
</reference>
<sequence length="174" mass="19554">MANNWLAIVKRKPFIWVMIFATLAIAFFSILVMLDARVSDFFVDVLAYGYVLGMITVICFEIKHRSPNIIKNSVAWVGAFAMFTLGMHVFKDMLLFQTEVMSLYSEIRGAHLGDTTIQSASYSIEQLNGLPIKSVLFCVYVCAAVNIFMTFVILKNVFFKIKPGDDVDVARSGL</sequence>
<dbReference type="EMBL" id="SSUX01000008">
    <property type="protein sequence ID" value="THJ44969.1"/>
    <property type="molecule type" value="Genomic_DNA"/>
</dbReference>
<evidence type="ECO:0000313" key="3">
    <source>
        <dbReference type="Proteomes" id="UP000309618"/>
    </source>
</evidence>
<comment type="caution">
    <text evidence="2">The sequence shown here is derived from an EMBL/GenBank/DDBJ whole genome shotgun (WGS) entry which is preliminary data.</text>
</comment>
<feature type="transmembrane region" description="Helical" evidence="1">
    <location>
        <begin position="134"/>
        <end position="154"/>
    </location>
</feature>
<gene>
    <name evidence="2" type="ORF">E8Q35_12325</name>
</gene>
<keyword evidence="1" id="KW-0812">Transmembrane</keyword>
<keyword evidence="1" id="KW-1133">Transmembrane helix</keyword>
<evidence type="ECO:0000313" key="2">
    <source>
        <dbReference type="EMBL" id="THJ44969.1"/>
    </source>
</evidence>
<protein>
    <recommendedName>
        <fullName evidence="4">DUF4199 domain-containing protein</fullName>
    </recommendedName>
</protein>
<dbReference type="Proteomes" id="UP000309618">
    <property type="component" value="Unassembled WGS sequence"/>
</dbReference>
<keyword evidence="1" id="KW-0472">Membrane</keyword>
<feature type="transmembrane region" description="Helical" evidence="1">
    <location>
        <begin position="74"/>
        <end position="90"/>
    </location>
</feature>
<name>A0A4S5CH13_AERVE</name>
<proteinExistence type="predicted"/>
<dbReference type="AlphaFoldDB" id="A0A4S5CH13"/>
<evidence type="ECO:0008006" key="4">
    <source>
        <dbReference type="Google" id="ProtNLM"/>
    </source>
</evidence>
<evidence type="ECO:0000256" key="1">
    <source>
        <dbReference type="SAM" id="Phobius"/>
    </source>
</evidence>
<feature type="transmembrane region" description="Helical" evidence="1">
    <location>
        <begin position="45"/>
        <end position="62"/>
    </location>
</feature>
<organism evidence="2 3">
    <name type="scientific">Aeromonas veronii</name>
    <dbReference type="NCBI Taxonomy" id="654"/>
    <lineage>
        <taxon>Bacteria</taxon>
        <taxon>Pseudomonadati</taxon>
        <taxon>Pseudomonadota</taxon>
        <taxon>Gammaproteobacteria</taxon>
        <taxon>Aeromonadales</taxon>
        <taxon>Aeromonadaceae</taxon>
        <taxon>Aeromonas</taxon>
    </lineage>
</organism>
<dbReference type="RefSeq" id="WP_136501791.1">
    <property type="nucleotide sequence ID" value="NZ_SSUX01000008.1"/>
</dbReference>
<feature type="transmembrane region" description="Helical" evidence="1">
    <location>
        <begin position="14"/>
        <end position="33"/>
    </location>
</feature>
<accession>A0A4S5CH13</accession>